<accession>A0A7S0AIG1</accession>
<dbReference type="SUPFAM" id="SSF52540">
    <property type="entry name" value="P-loop containing nucleoside triphosphate hydrolases"/>
    <property type="match status" value="1"/>
</dbReference>
<dbReference type="InterPro" id="IPR027417">
    <property type="entry name" value="P-loop_NTPase"/>
</dbReference>
<name>A0A7S0AIG1_9STRA</name>
<sequence>MGRYAEYFPQTKFIISLRHPVKWFESFFNFRQYHHYPHMVARPTSKLIGECEAGYPYKPKCMTSCPSGKMDVCTVRANFHWALSRLGKTPMKSKAEKALLQHDMSIDPMPNKVFIMEQRQIIYDHPSAKNFTNDVHDFLGLNKPLTELQPYVPPADKYAEFSNKEAVEHLIHICDEEHEDVRKELVRIGKEAATWITEYFLESEEVVVSSKAEFIKLMKDWGHDPCKKGRRHLLSL</sequence>
<evidence type="ECO:0000313" key="1">
    <source>
        <dbReference type="EMBL" id="CAD8365010.1"/>
    </source>
</evidence>
<gene>
    <name evidence="1" type="ORF">MPOL1434_LOCUS3228</name>
</gene>
<reference evidence="1" key="1">
    <citation type="submission" date="2021-01" db="EMBL/GenBank/DDBJ databases">
        <authorList>
            <person name="Corre E."/>
            <person name="Pelletier E."/>
            <person name="Niang G."/>
            <person name="Scheremetjew M."/>
            <person name="Finn R."/>
            <person name="Kale V."/>
            <person name="Holt S."/>
            <person name="Cochrane G."/>
            <person name="Meng A."/>
            <person name="Brown T."/>
            <person name="Cohen L."/>
        </authorList>
    </citation>
    <scope>NUCLEOTIDE SEQUENCE</scope>
    <source>
        <strain evidence="1">CCMP3303</strain>
    </source>
</reference>
<evidence type="ECO:0008006" key="2">
    <source>
        <dbReference type="Google" id="ProtNLM"/>
    </source>
</evidence>
<dbReference type="AlphaFoldDB" id="A0A7S0AIG1"/>
<protein>
    <recommendedName>
        <fullName evidence="2">Sulfotransferase domain-containing protein</fullName>
    </recommendedName>
</protein>
<proteinExistence type="predicted"/>
<dbReference type="EMBL" id="HBEJ01005509">
    <property type="protein sequence ID" value="CAD8365010.1"/>
    <property type="molecule type" value="Transcribed_RNA"/>
</dbReference>
<organism evidence="1">
    <name type="scientific">Minutocellus polymorphus</name>
    <dbReference type="NCBI Taxonomy" id="265543"/>
    <lineage>
        <taxon>Eukaryota</taxon>
        <taxon>Sar</taxon>
        <taxon>Stramenopiles</taxon>
        <taxon>Ochrophyta</taxon>
        <taxon>Bacillariophyta</taxon>
        <taxon>Mediophyceae</taxon>
        <taxon>Cymatosirophycidae</taxon>
        <taxon>Cymatosirales</taxon>
        <taxon>Cymatosiraceae</taxon>
        <taxon>Minutocellus</taxon>
    </lineage>
</organism>
<dbReference type="Gene3D" id="3.40.50.300">
    <property type="entry name" value="P-loop containing nucleotide triphosphate hydrolases"/>
    <property type="match status" value="1"/>
</dbReference>